<dbReference type="InterPro" id="IPR025966">
    <property type="entry name" value="OppC_N"/>
</dbReference>
<comment type="similarity">
    <text evidence="7">Belongs to the binding-protein-dependent transport system permease family.</text>
</comment>
<feature type="transmembrane region" description="Helical" evidence="7">
    <location>
        <begin position="240"/>
        <end position="262"/>
    </location>
</feature>
<feature type="transmembrane region" description="Helical" evidence="7">
    <location>
        <begin position="31"/>
        <end position="53"/>
    </location>
</feature>
<sequence length="304" mass="32400">MSTLSNILPRWTTSRDTRTGQALRGLFGRPAVALASLTCIALIIVAIFAPWLAPQNPYDLAVLDIVDGRLPPGARGHLGHLFLLGSDALGRDMFAAMMFGLRTSLGVGISSGAFALIVGTTLGLVAAYFGGWIDTLIMRTVDLMLGFPTILVALMTLAILGQGVSKVILALVIVQWAYFARTVRAVAAVESKKEYMEAALCLGFSHRRALFSQLLPNCLAPVIVIAMVQVAAAISAEATLSFLGIGLPVTQPSLGLLIANGYQQLLAGFYWISVFPGVLLVVLVFSMNMVGDGLRETLNPRLQK</sequence>
<feature type="transmembrane region" description="Helical" evidence="7">
    <location>
        <begin position="214"/>
        <end position="234"/>
    </location>
</feature>
<organism evidence="9 10">
    <name type="scientific">Caballeronia mineralivorans PML1(12)</name>
    <dbReference type="NCBI Taxonomy" id="908627"/>
    <lineage>
        <taxon>Bacteria</taxon>
        <taxon>Pseudomonadati</taxon>
        <taxon>Pseudomonadota</taxon>
        <taxon>Betaproteobacteria</taxon>
        <taxon>Burkholderiales</taxon>
        <taxon>Burkholderiaceae</taxon>
        <taxon>Caballeronia</taxon>
    </lineage>
</organism>
<dbReference type="GO" id="GO:0005886">
    <property type="term" value="C:plasma membrane"/>
    <property type="evidence" value="ECO:0007669"/>
    <property type="project" value="UniProtKB-SubCell"/>
</dbReference>
<dbReference type="PATRIC" id="fig|908627.4.peg.4082"/>
<keyword evidence="3" id="KW-1003">Cell membrane</keyword>
<feature type="transmembrane region" description="Helical" evidence="7">
    <location>
        <begin position="269"/>
        <end position="290"/>
    </location>
</feature>
<dbReference type="Pfam" id="PF12911">
    <property type="entry name" value="OppC_N"/>
    <property type="match status" value="1"/>
</dbReference>
<dbReference type="PANTHER" id="PTHR43386">
    <property type="entry name" value="OLIGOPEPTIDE TRANSPORT SYSTEM PERMEASE PROTEIN APPC"/>
    <property type="match status" value="1"/>
</dbReference>
<keyword evidence="4 7" id="KW-0812">Transmembrane</keyword>
<evidence type="ECO:0000313" key="9">
    <source>
        <dbReference type="EMBL" id="KLU24754.1"/>
    </source>
</evidence>
<dbReference type="InterPro" id="IPR000515">
    <property type="entry name" value="MetI-like"/>
</dbReference>
<keyword evidence="5 7" id="KW-1133">Transmembrane helix</keyword>
<comment type="caution">
    <text evidence="9">The sequence shown here is derived from an EMBL/GenBank/DDBJ whole genome shotgun (WGS) entry which is preliminary data.</text>
</comment>
<feature type="domain" description="ABC transmembrane type-1" evidence="8">
    <location>
        <begin position="101"/>
        <end position="291"/>
    </location>
</feature>
<evidence type="ECO:0000256" key="7">
    <source>
        <dbReference type="RuleBase" id="RU363032"/>
    </source>
</evidence>
<dbReference type="InterPro" id="IPR035906">
    <property type="entry name" value="MetI-like_sf"/>
</dbReference>
<evidence type="ECO:0000256" key="6">
    <source>
        <dbReference type="ARBA" id="ARBA00023136"/>
    </source>
</evidence>
<dbReference type="GO" id="GO:0055085">
    <property type="term" value="P:transmembrane transport"/>
    <property type="evidence" value="ECO:0007669"/>
    <property type="project" value="InterPro"/>
</dbReference>
<keyword evidence="6 7" id="KW-0472">Membrane</keyword>
<gene>
    <name evidence="9" type="ORF">EOS_18220</name>
</gene>
<dbReference type="Proteomes" id="UP000035963">
    <property type="component" value="Unassembled WGS sequence"/>
</dbReference>
<dbReference type="Pfam" id="PF00528">
    <property type="entry name" value="BPD_transp_1"/>
    <property type="match status" value="1"/>
</dbReference>
<evidence type="ECO:0000256" key="5">
    <source>
        <dbReference type="ARBA" id="ARBA00022989"/>
    </source>
</evidence>
<evidence type="ECO:0000256" key="1">
    <source>
        <dbReference type="ARBA" id="ARBA00004651"/>
    </source>
</evidence>
<dbReference type="PROSITE" id="PS50928">
    <property type="entry name" value="ABC_TM1"/>
    <property type="match status" value="1"/>
</dbReference>
<dbReference type="OrthoDB" id="9783218at2"/>
<proteinExistence type="inferred from homology"/>
<dbReference type="CDD" id="cd06261">
    <property type="entry name" value="TM_PBP2"/>
    <property type="match status" value="1"/>
</dbReference>
<evidence type="ECO:0000313" key="10">
    <source>
        <dbReference type="Proteomes" id="UP000035963"/>
    </source>
</evidence>
<feature type="transmembrane region" description="Helical" evidence="7">
    <location>
        <begin position="107"/>
        <end position="129"/>
    </location>
</feature>
<protein>
    <submittedName>
        <fullName evidence="9">Peptide ABC transporter permease</fullName>
    </submittedName>
</protein>
<accession>A0A0J1CVZ6</accession>
<keyword evidence="10" id="KW-1185">Reference proteome</keyword>
<evidence type="ECO:0000256" key="3">
    <source>
        <dbReference type="ARBA" id="ARBA00022475"/>
    </source>
</evidence>
<keyword evidence="2 7" id="KW-0813">Transport</keyword>
<reference evidence="9 10" key="1">
    <citation type="journal article" date="2015" name="Genome Announc.">
        <title>Draft Genome Sequence of Burkholderia sp. Strain PML1(12), an Ectomycorrhizosphere-Inhabiting Bacterium with Effective Mineral-Weathering Ability.</title>
        <authorList>
            <person name="Uroz S."/>
            <person name="Oger P."/>
        </authorList>
    </citation>
    <scope>NUCLEOTIDE SEQUENCE [LARGE SCALE GENOMIC DNA]</scope>
    <source>
        <strain evidence="10">PML1(12)</strain>
    </source>
</reference>
<comment type="subcellular location">
    <subcellularLocation>
        <location evidence="1 7">Cell membrane</location>
        <topology evidence="1 7">Multi-pass membrane protein</topology>
    </subcellularLocation>
</comment>
<dbReference type="InterPro" id="IPR050366">
    <property type="entry name" value="BP-dependent_transpt_permease"/>
</dbReference>
<evidence type="ECO:0000256" key="2">
    <source>
        <dbReference type="ARBA" id="ARBA00022448"/>
    </source>
</evidence>
<name>A0A0J1CVZ6_9BURK</name>
<dbReference type="SUPFAM" id="SSF161098">
    <property type="entry name" value="MetI-like"/>
    <property type="match status" value="1"/>
</dbReference>
<evidence type="ECO:0000256" key="4">
    <source>
        <dbReference type="ARBA" id="ARBA00022692"/>
    </source>
</evidence>
<dbReference type="RefSeq" id="WP_047848062.1">
    <property type="nucleotide sequence ID" value="NZ_AEJF01000116.1"/>
</dbReference>
<dbReference type="EMBL" id="AEJF01000116">
    <property type="protein sequence ID" value="KLU24754.1"/>
    <property type="molecule type" value="Genomic_DNA"/>
</dbReference>
<dbReference type="PANTHER" id="PTHR43386:SF26">
    <property type="entry name" value="ABC TRANSPORTER PERMEASE PROTEIN"/>
    <property type="match status" value="1"/>
</dbReference>
<evidence type="ECO:0000259" key="8">
    <source>
        <dbReference type="PROSITE" id="PS50928"/>
    </source>
</evidence>
<dbReference type="Gene3D" id="1.10.3720.10">
    <property type="entry name" value="MetI-like"/>
    <property type="match status" value="1"/>
</dbReference>
<dbReference type="AlphaFoldDB" id="A0A0J1CVZ6"/>